<evidence type="ECO:0000259" key="7">
    <source>
        <dbReference type="PROSITE" id="PS50235"/>
    </source>
</evidence>
<feature type="compositionally biased region" description="Basic and acidic residues" evidence="6">
    <location>
        <begin position="656"/>
        <end position="673"/>
    </location>
</feature>
<name>A0AAD7MNN0_9AGAR</name>
<dbReference type="PROSITE" id="PS00972">
    <property type="entry name" value="USP_1"/>
    <property type="match status" value="1"/>
</dbReference>
<evidence type="ECO:0000256" key="6">
    <source>
        <dbReference type="SAM" id="MobiDB-lite"/>
    </source>
</evidence>
<evidence type="ECO:0000256" key="1">
    <source>
        <dbReference type="ARBA" id="ARBA00000707"/>
    </source>
</evidence>
<dbReference type="GO" id="GO:0004843">
    <property type="term" value="F:cysteine-type deubiquitinase activity"/>
    <property type="evidence" value="ECO:0007669"/>
    <property type="project" value="UniProtKB-UniRule"/>
</dbReference>
<evidence type="ECO:0000313" key="9">
    <source>
        <dbReference type="Proteomes" id="UP001215598"/>
    </source>
</evidence>
<dbReference type="PANTHER" id="PTHR24006">
    <property type="entry name" value="UBIQUITIN CARBOXYL-TERMINAL HYDROLASE"/>
    <property type="match status" value="1"/>
</dbReference>
<feature type="compositionally biased region" description="Polar residues" evidence="6">
    <location>
        <begin position="674"/>
        <end position="687"/>
    </location>
</feature>
<dbReference type="Proteomes" id="UP001215598">
    <property type="component" value="Unassembled WGS sequence"/>
</dbReference>
<dbReference type="PANTHER" id="PTHR24006:SF733">
    <property type="entry name" value="RE52890P"/>
    <property type="match status" value="1"/>
</dbReference>
<feature type="compositionally biased region" description="Low complexity" evidence="6">
    <location>
        <begin position="514"/>
        <end position="528"/>
    </location>
</feature>
<feature type="compositionally biased region" description="Basic and acidic residues" evidence="6">
    <location>
        <begin position="604"/>
        <end position="621"/>
    </location>
</feature>
<dbReference type="SUPFAM" id="SSF54001">
    <property type="entry name" value="Cysteine proteinases"/>
    <property type="match status" value="1"/>
</dbReference>
<dbReference type="GO" id="GO:0016579">
    <property type="term" value="P:protein deubiquitination"/>
    <property type="evidence" value="ECO:0007669"/>
    <property type="project" value="InterPro"/>
</dbReference>
<comment type="caution">
    <text evidence="8">The sequence shown here is derived from an EMBL/GenBank/DDBJ whole genome shotgun (WGS) entry which is preliminary data.</text>
</comment>
<feature type="compositionally biased region" description="Pro residues" evidence="6">
    <location>
        <begin position="553"/>
        <end position="564"/>
    </location>
</feature>
<evidence type="ECO:0000256" key="3">
    <source>
        <dbReference type="ARBA" id="ARBA00022670"/>
    </source>
</evidence>
<keyword evidence="3 5" id="KW-0645">Protease</keyword>
<dbReference type="EC" id="3.4.19.12" evidence="5"/>
<feature type="compositionally biased region" description="Basic and acidic residues" evidence="6">
    <location>
        <begin position="573"/>
        <end position="593"/>
    </location>
</feature>
<evidence type="ECO:0000256" key="4">
    <source>
        <dbReference type="ARBA" id="ARBA00022801"/>
    </source>
</evidence>
<dbReference type="CDD" id="cd02663">
    <property type="entry name" value="Peptidase_C19G"/>
    <property type="match status" value="1"/>
</dbReference>
<feature type="compositionally biased region" description="Low complexity" evidence="6">
    <location>
        <begin position="880"/>
        <end position="893"/>
    </location>
</feature>
<dbReference type="Gene3D" id="3.90.70.10">
    <property type="entry name" value="Cysteine proteinases"/>
    <property type="match status" value="1"/>
</dbReference>
<dbReference type="AlphaFoldDB" id="A0AAD7MNN0"/>
<dbReference type="Pfam" id="PF00443">
    <property type="entry name" value="UCH"/>
    <property type="match status" value="1"/>
</dbReference>
<accession>A0AAD7MNN0</accession>
<evidence type="ECO:0000313" key="8">
    <source>
        <dbReference type="EMBL" id="KAJ7724218.1"/>
    </source>
</evidence>
<keyword evidence="5" id="KW-0833">Ubl conjugation pathway</keyword>
<feature type="compositionally biased region" description="Polar residues" evidence="6">
    <location>
        <begin position="495"/>
        <end position="507"/>
    </location>
</feature>
<dbReference type="InterPro" id="IPR001394">
    <property type="entry name" value="Peptidase_C19_UCH"/>
</dbReference>
<evidence type="ECO:0000256" key="5">
    <source>
        <dbReference type="RuleBase" id="RU366025"/>
    </source>
</evidence>
<keyword evidence="4 5" id="KW-0378">Hydrolase</keyword>
<comment type="similarity">
    <text evidence="2 5">Belongs to the peptidase C19 family.</text>
</comment>
<feature type="compositionally biased region" description="Polar residues" evidence="6">
    <location>
        <begin position="626"/>
        <end position="655"/>
    </location>
</feature>
<dbReference type="InterPro" id="IPR050164">
    <property type="entry name" value="Peptidase_C19"/>
</dbReference>
<keyword evidence="5" id="KW-0788">Thiol protease</keyword>
<reference evidence="8" key="1">
    <citation type="submission" date="2023-03" db="EMBL/GenBank/DDBJ databases">
        <title>Massive genome expansion in bonnet fungi (Mycena s.s.) driven by repeated elements and novel gene families across ecological guilds.</title>
        <authorList>
            <consortium name="Lawrence Berkeley National Laboratory"/>
            <person name="Harder C.B."/>
            <person name="Miyauchi S."/>
            <person name="Viragh M."/>
            <person name="Kuo A."/>
            <person name="Thoen E."/>
            <person name="Andreopoulos B."/>
            <person name="Lu D."/>
            <person name="Skrede I."/>
            <person name="Drula E."/>
            <person name="Henrissat B."/>
            <person name="Morin E."/>
            <person name="Kohler A."/>
            <person name="Barry K."/>
            <person name="LaButti K."/>
            <person name="Morin E."/>
            <person name="Salamov A."/>
            <person name="Lipzen A."/>
            <person name="Mereny Z."/>
            <person name="Hegedus B."/>
            <person name="Baldrian P."/>
            <person name="Stursova M."/>
            <person name="Weitz H."/>
            <person name="Taylor A."/>
            <person name="Grigoriev I.V."/>
            <person name="Nagy L.G."/>
            <person name="Martin F."/>
            <person name="Kauserud H."/>
        </authorList>
    </citation>
    <scope>NUCLEOTIDE SEQUENCE</scope>
    <source>
        <strain evidence="8">CBHHK182m</strain>
    </source>
</reference>
<comment type="catalytic activity">
    <reaction evidence="1 5">
        <text>Thiol-dependent hydrolysis of ester, thioester, amide, peptide and isopeptide bonds formed by the C-terminal Gly of ubiquitin (a 76-residue protein attached to proteins as an intracellular targeting signal).</text>
        <dbReference type="EC" id="3.4.19.12"/>
    </reaction>
</comment>
<sequence>MRRGKWFGQPSQAASEATQPLPIPVFSADAKKFGLENFGNTCYANSVIQALYFCTPFRDLLIQAMDTSLLAEALLPAPTPVIAPIAPIRRKPERKASTSDSNAIILHPPIPGIPSAPPSLFSALRSLFVYISTNPAEKGTVAPRAFIEKLKEFNELFRSTMHQDAHEFLNYLLNKIVEEIEEDRKAVENGTATPPAAEDATIASKIPPTIATTTTNSGTSPQNATLVHKLFEGVLTSETRCLTCENVSSRDESFLDLSIDIEQNASVTACLRQFSASEMLCQKNKFFCDVCCDLQEAEKRMKIKKLPNVLALHLKRFKYQEDVGKYIKLAYRVAFPFELRLFNTVDDMDDADRLFNLFGIVVHIGNGPHHGHYISIIKTMGTWLVFDDENVYPITEADIPKYFGESNSGSAYVLYYQAVDIDLPALGLLPPPVPVPVDESETFSHLEASPSAAMNPPLPPGLVEETEISDASESVFPVTPPSPTEPRPPIEIITHTLTEDPSPTAVSKGNKLFTSLRRSPSTSTRPSTGNAADTRRSLQSNGASFAEDDTQPLVPPLPLPPPALSQPAAMPNGKEREKEKEKDKPHKDPERKASTWFGKRKSFRLGDKDKTRSTDKTRSESAMDDSPSSPIQSTRGADTVSHASSSSTWFLTSGHAQDKNRRPSEPDASRDSKTLSTASTRPKSTGGLTLKPERPDGMNGYDSPSPGSASSSFVSVAGSASVSGGAHSVLEFPPSRTTSLAPLSLPPPPLPLPEPTAPSPLFRKKSLTALPSPTKDKKAKSRSPPTAVPPPRPSTAPGVPEPASIRPLPPVPPIKDMGVAMTPSTPPTHLHDSDDLLVGIPPSSPDKGKARRENGDDETDEAPLDLPSSPIGLGSFVGANTSTSSTSSSNGSSVHPKRATRKMSLTSPLLGLGFGKKDKHKDKEKSPSSFHFGKV</sequence>
<dbReference type="PROSITE" id="PS50235">
    <property type="entry name" value="USP_3"/>
    <property type="match status" value="1"/>
</dbReference>
<dbReference type="InterPro" id="IPR028889">
    <property type="entry name" value="USP"/>
</dbReference>
<dbReference type="InterPro" id="IPR038765">
    <property type="entry name" value="Papain-like_cys_pep_sf"/>
</dbReference>
<dbReference type="PROSITE" id="PS00973">
    <property type="entry name" value="USP_2"/>
    <property type="match status" value="1"/>
</dbReference>
<feature type="region of interest" description="Disordered" evidence="6">
    <location>
        <begin position="189"/>
        <end position="220"/>
    </location>
</feature>
<gene>
    <name evidence="8" type="ORF">B0H16DRAFT_1895551</name>
</gene>
<protein>
    <recommendedName>
        <fullName evidence="5">Ubiquitin carboxyl-terminal hydrolase</fullName>
        <ecNumber evidence="5">3.4.19.12</ecNumber>
    </recommendedName>
</protein>
<feature type="compositionally biased region" description="Low complexity" evidence="6">
    <location>
        <begin position="200"/>
        <end position="220"/>
    </location>
</feature>
<dbReference type="EMBL" id="JARKIB010000204">
    <property type="protein sequence ID" value="KAJ7724218.1"/>
    <property type="molecule type" value="Genomic_DNA"/>
</dbReference>
<dbReference type="InterPro" id="IPR018200">
    <property type="entry name" value="USP_CS"/>
</dbReference>
<dbReference type="GO" id="GO:0006508">
    <property type="term" value="P:proteolysis"/>
    <property type="evidence" value="ECO:0007669"/>
    <property type="project" value="UniProtKB-KW"/>
</dbReference>
<feature type="compositionally biased region" description="Low complexity" evidence="6">
    <location>
        <begin position="703"/>
        <end position="743"/>
    </location>
</feature>
<keyword evidence="9" id="KW-1185">Reference proteome</keyword>
<dbReference type="GO" id="GO:0005634">
    <property type="term" value="C:nucleus"/>
    <property type="evidence" value="ECO:0007669"/>
    <property type="project" value="TreeGrafter"/>
</dbReference>
<feature type="compositionally biased region" description="Pro residues" evidence="6">
    <location>
        <begin position="478"/>
        <end position="489"/>
    </location>
</feature>
<proteinExistence type="inferred from homology"/>
<organism evidence="8 9">
    <name type="scientific">Mycena metata</name>
    <dbReference type="NCBI Taxonomy" id="1033252"/>
    <lineage>
        <taxon>Eukaryota</taxon>
        <taxon>Fungi</taxon>
        <taxon>Dikarya</taxon>
        <taxon>Basidiomycota</taxon>
        <taxon>Agaricomycotina</taxon>
        <taxon>Agaricomycetes</taxon>
        <taxon>Agaricomycetidae</taxon>
        <taxon>Agaricales</taxon>
        <taxon>Marasmiineae</taxon>
        <taxon>Mycenaceae</taxon>
        <taxon>Mycena</taxon>
    </lineage>
</organism>
<feature type="domain" description="USP" evidence="7">
    <location>
        <begin position="33"/>
        <end position="419"/>
    </location>
</feature>
<feature type="region of interest" description="Disordered" evidence="6">
    <location>
        <begin position="439"/>
        <end position="935"/>
    </location>
</feature>
<feature type="compositionally biased region" description="Pro residues" evidence="6">
    <location>
        <begin position="744"/>
        <end position="758"/>
    </location>
</feature>
<evidence type="ECO:0000256" key="2">
    <source>
        <dbReference type="ARBA" id="ARBA00009085"/>
    </source>
</evidence>
<dbReference type="GO" id="GO:0005829">
    <property type="term" value="C:cytosol"/>
    <property type="evidence" value="ECO:0007669"/>
    <property type="project" value="TreeGrafter"/>
</dbReference>